<accession>A0A2C9V0J1</accession>
<proteinExistence type="inferred from homology"/>
<dbReference type="InterPro" id="IPR013581">
    <property type="entry name" value="PDR_assoc"/>
</dbReference>
<dbReference type="Gene3D" id="3.40.50.300">
    <property type="entry name" value="P-loop containing nucleotide triphosphate hydrolases"/>
    <property type="match status" value="2"/>
</dbReference>
<dbReference type="Proteomes" id="UP000091857">
    <property type="component" value="Chromosome 11"/>
</dbReference>
<evidence type="ECO:0000256" key="3">
    <source>
        <dbReference type="ARBA" id="ARBA00022448"/>
    </source>
</evidence>
<comment type="caution">
    <text evidence="11">The sequence shown here is derived from an EMBL/GenBank/DDBJ whole genome shotgun (WGS) entry which is preliminary data.</text>
</comment>
<dbReference type="InterPro" id="IPR029481">
    <property type="entry name" value="ABC_trans_N"/>
</dbReference>
<dbReference type="Pfam" id="PF01061">
    <property type="entry name" value="ABC2_membrane"/>
    <property type="match status" value="2"/>
</dbReference>
<dbReference type="PROSITE" id="PS50893">
    <property type="entry name" value="ABC_TRANSPORTER_2"/>
    <property type="match status" value="2"/>
</dbReference>
<dbReference type="GO" id="GO:0016020">
    <property type="term" value="C:membrane"/>
    <property type="evidence" value="ECO:0007669"/>
    <property type="project" value="UniProtKB-SubCell"/>
</dbReference>
<dbReference type="CDD" id="cd03232">
    <property type="entry name" value="ABCG_PDR_domain2"/>
    <property type="match status" value="1"/>
</dbReference>
<dbReference type="InterPro" id="IPR043926">
    <property type="entry name" value="ABCG_dom"/>
</dbReference>
<protein>
    <recommendedName>
        <fullName evidence="10">ABC transporter domain-containing protein</fullName>
    </recommendedName>
</protein>
<evidence type="ECO:0000256" key="1">
    <source>
        <dbReference type="ARBA" id="ARBA00004141"/>
    </source>
</evidence>
<keyword evidence="5" id="KW-0677">Repeat</keyword>
<evidence type="ECO:0000256" key="8">
    <source>
        <dbReference type="ARBA" id="ARBA00022989"/>
    </source>
</evidence>
<dbReference type="InterPro" id="IPR034001">
    <property type="entry name" value="ABCG_PDR_1"/>
</dbReference>
<dbReference type="Pfam" id="PF14510">
    <property type="entry name" value="ABC_trans_N"/>
    <property type="match status" value="1"/>
</dbReference>
<comment type="subcellular location">
    <subcellularLocation>
        <location evidence="1">Membrane</location>
        <topology evidence="1">Multi-pass membrane protein</topology>
    </subcellularLocation>
</comment>
<evidence type="ECO:0000256" key="9">
    <source>
        <dbReference type="ARBA" id="ARBA00023136"/>
    </source>
</evidence>
<keyword evidence="3" id="KW-0813">Transport</keyword>
<dbReference type="InterPro" id="IPR013525">
    <property type="entry name" value="ABC2_TM"/>
</dbReference>
<sequence>MKSKGITLSSLYLVFLLYSMSSQWLQADASGNETDRLALLKFKAGITSDPNRILNSWNDSLHFCNWFGITCSFRHQRVTSLVLDGQNLLGSISPYIGNLSFLRFISLQNNSFRGQIPQEAGRLFRLEYFLLDNNTLAGEIPTNLTFCSQLRGIGLQRNNLSGKIPAELGALVKLEEFRLRVNNLRGEIPASFGNLSSLIIFHVTLNSLMGNIPDSMGGLTSLKTFAVGVNLLSGTIPPSIFNISSIINFEVTHNQLNGSLPDNIGFTLPNLKFFGFGENNFVGSIPSTLFNASQLEIIDLGLNNLVGQVPASLGNLKNLWRIRLHGNNLGSNSTNDLAFVSSLINCTKLRILDFGKNNLGGVFPNSVANLSSELNIFYFGDNQISGIIPVGFENLINLVGLVMHYNLFTGVVPSFFGKFQQLQVLDLTGNRLSGQIPSSIANLSGLSQLFLSENRFEGSIPSNIGNLKNLNILAISQNNLSGAIPHELLGLSSLSQVLDLSENSFTGKLPPEIGKLTSLTKLDVSKNNLSGEIPSTIGDCLSLEYLYMQANSFEGTIPSSLASLKGLQYLDLSENNLTGQIPEGLQGIQFLLYLNLSFNNLEGEVPNGGVFKNTSAFSLTGNSKLCGGVPELNLPKCPKKVTKKGKSLTFKLAIVIPCVTLLVVLMLFFLLVHHKRKSVQKSSSTASSEMNKLERSSSESLIMNRLRLKVSYRELFRATNGFSSSNLIGSGNFGSVYKGFLDQVKRPVAVKVLKLDKKGASKSFMAECKALMNVKHRNLVKILAYSSTVDEKLNEFKALVFEFMGNRSLETWLHPDICDERQPRKLNLVQRLNVAIDVASALHYLHDLCKRPIVHCDLKPNNVLLDDDMVAHVCDFGLARFLSTSSYASSQSKFSTTGIKGTIGYAAPEYGMGSEASKKGDVYSYGILLLEMFSGRRPVDEMFKEGLNLHDFVKAALPQRVMQIVDPNLLAEEIEESKAAEEANKEDDQNLTEEDEGISESVSKMRGNVLRCLLSIFEIGVICSAEWPKGRMSMREVAGQLHLIKNAFLEESGPSITIHDLLIKE</sequence>
<organism evidence="11 12">
    <name type="scientific">Manihot esculenta</name>
    <name type="common">Cassava</name>
    <name type="synonym">Jatropha manihot</name>
    <dbReference type="NCBI Taxonomy" id="3983"/>
    <lineage>
        <taxon>Eukaryota</taxon>
        <taxon>Viridiplantae</taxon>
        <taxon>Streptophyta</taxon>
        <taxon>Embryophyta</taxon>
        <taxon>Tracheophyta</taxon>
        <taxon>Spermatophyta</taxon>
        <taxon>Magnoliopsida</taxon>
        <taxon>eudicotyledons</taxon>
        <taxon>Gunneridae</taxon>
        <taxon>Pentapetalae</taxon>
        <taxon>rosids</taxon>
        <taxon>fabids</taxon>
        <taxon>Malpighiales</taxon>
        <taxon>Euphorbiaceae</taxon>
        <taxon>Crotonoideae</taxon>
        <taxon>Manihoteae</taxon>
        <taxon>Manihot</taxon>
    </lineage>
</organism>
<evidence type="ECO:0000256" key="4">
    <source>
        <dbReference type="ARBA" id="ARBA00022692"/>
    </source>
</evidence>
<evidence type="ECO:0000256" key="5">
    <source>
        <dbReference type="ARBA" id="ARBA00022737"/>
    </source>
</evidence>
<dbReference type="GO" id="GO:0016887">
    <property type="term" value="F:ATP hydrolysis activity"/>
    <property type="evidence" value="ECO:0007669"/>
    <property type="project" value="InterPro"/>
</dbReference>
<dbReference type="SMART" id="SM00382">
    <property type="entry name" value="AAA"/>
    <property type="match status" value="2"/>
</dbReference>
<keyword evidence="6" id="KW-0547">Nucleotide-binding</keyword>
<gene>
    <name evidence="11" type="ORF">MANES_11G058900v8</name>
</gene>
<evidence type="ECO:0000313" key="12">
    <source>
        <dbReference type="Proteomes" id="UP000091857"/>
    </source>
</evidence>
<keyword evidence="4" id="KW-0812">Transmembrane</keyword>
<comment type="similarity">
    <text evidence="2">Belongs to the ABC transporter superfamily. ABCG family. PDR (TC 3.A.1.205) subfamily.</text>
</comment>
<dbReference type="CDD" id="cd03233">
    <property type="entry name" value="ABCG_PDR_domain1"/>
    <property type="match status" value="1"/>
</dbReference>
<evidence type="ECO:0000313" key="11">
    <source>
        <dbReference type="EMBL" id="OAY37005.2"/>
    </source>
</evidence>
<dbReference type="InterPro" id="IPR034003">
    <property type="entry name" value="ABCG_PDR_2"/>
</dbReference>
<dbReference type="OMA" id="HRYESPD"/>
<dbReference type="OrthoDB" id="66620at2759"/>
<dbReference type="FunFam" id="3.40.50.300:FF:000179">
    <property type="entry name" value="ABC transporter G family member 34"/>
    <property type="match status" value="1"/>
</dbReference>
<evidence type="ECO:0000259" key="10">
    <source>
        <dbReference type="PROSITE" id="PS50893"/>
    </source>
</evidence>
<evidence type="ECO:0000256" key="7">
    <source>
        <dbReference type="ARBA" id="ARBA00022840"/>
    </source>
</evidence>
<dbReference type="Pfam" id="PF19055">
    <property type="entry name" value="ABC2_membrane_7"/>
    <property type="match status" value="1"/>
</dbReference>
<dbReference type="FunFam" id="3.40.50.300:FF:000059">
    <property type="entry name" value="ABC transporter G family member 40"/>
    <property type="match status" value="1"/>
</dbReference>
<dbReference type="Pfam" id="PF08370">
    <property type="entry name" value="PDR_assoc"/>
    <property type="match status" value="1"/>
</dbReference>
<dbReference type="GO" id="GO:0140359">
    <property type="term" value="F:ABC-type transporter activity"/>
    <property type="evidence" value="ECO:0007669"/>
    <property type="project" value="InterPro"/>
</dbReference>
<dbReference type="InterPro" id="IPR003593">
    <property type="entry name" value="AAA+_ATPase"/>
</dbReference>
<keyword evidence="12" id="KW-1185">Reference proteome</keyword>
<keyword evidence="8" id="KW-1133">Transmembrane helix</keyword>
<reference evidence="12" key="1">
    <citation type="journal article" date="2016" name="Nat. Biotechnol.">
        <title>Sequencing wild and cultivated cassava and related species reveals extensive interspecific hybridization and genetic diversity.</title>
        <authorList>
            <person name="Bredeson J.V."/>
            <person name="Lyons J.B."/>
            <person name="Prochnik S.E."/>
            <person name="Wu G.A."/>
            <person name="Ha C.M."/>
            <person name="Edsinger-Gonzales E."/>
            <person name="Grimwood J."/>
            <person name="Schmutz J."/>
            <person name="Rabbi I.Y."/>
            <person name="Egesi C."/>
            <person name="Nauluvula P."/>
            <person name="Lebot V."/>
            <person name="Ndunguru J."/>
            <person name="Mkamilo G."/>
            <person name="Bart R.S."/>
            <person name="Setter T.L."/>
            <person name="Gleadow R.M."/>
            <person name="Kulakow P."/>
            <person name="Ferguson M.E."/>
            <person name="Rounsley S."/>
            <person name="Rokhsar D.S."/>
        </authorList>
    </citation>
    <scope>NUCLEOTIDE SEQUENCE [LARGE SCALE GENOMIC DNA]</scope>
    <source>
        <strain evidence="12">cv. AM560-2</strain>
    </source>
</reference>
<keyword evidence="9" id="KW-0472">Membrane</keyword>
<evidence type="ECO:0000256" key="6">
    <source>
        <dbReference type="ARBA" id="ARBA00022741"/>
    </source>
</evidence>
<dbReference type="InterPro" id="IPR027417">
    <property type="entry name" value="P-loop_NTPase"/>
</dbReference>
<dbReference type="PANTHER" id="PTHR48040:SF22">
    <property type="entry name" value="ABC TRANSPORTER DOMAIN-CONTAINING PROTEIN"/>
    <property type="match status" value="1"/>
</dbReference>
<dbReference type="SUPFAM" id="SSF52540">
    <property type="entry name" value="P-loop containing nucleoside triphosphate hydrolases"/>
    <property type="match status" value="2"/>
</dbReference>
<name>A0A2C9V0J1_MANES</name>
<dbReference type="InterPro" id="IPR003439">
    <property type="entry name" value="ABC_transporter-like_ATP-bd"/>
</dbReference>
<keyword evidence="7" id="KW-0067">ATP-binding</keyword>
<dbReference type="GO" id="GO:0005524">
    <property type="term" value="F:ATP binding"/>
    <property type="evidence" value="ECO:0007669"/>
    <property type="project" value="UniProtKB-KW"/>
</dbReference>
<evidence type="ECO:0000256" key="2">
    <source>
        <dbReference type="ARBA" id="ARBA00006012"/>
    </source>
</evidence>
<dbReference type="Pfam" id="PF00005">
    <property type="entry name" value="ABC_tran"/>
    <property type="match status" value="2"/>
</dbReference>
<dbReference type="PANTHER" id="PTHR48040">
    <property type="entry name" value="PLEIOTROPIC DRUG RESISTANCE PROTEIN 1-LIKE ISOFORM X1"/>
    <property type="match status" value="1"/>
</dbReference>
<dbReference type="EMBL" id="CM004397">
    <property type="protein sequence ID" value="OAY37005.2"/>
    <property type="molecule type" value="Genomic_DNA"/>
</dbReference>